<dbReference type="PROSITE" id="PS50109">
    <property type="entry name" value="HIS_KIN"/>
    <property type="match status" value="1"/>
</dbReference>
<dbReference type="GO" id="GO:0009927">
    <property type="term" value="F:histidine phosphotransfer kinase activity"/>
    <property type="evidence" value="ECO:0007669"/>
    <property type="project" value="TreeGrafter"/>
</dbReference>
<dbReference type="AlphaFoldDB" id="A0A4Z0C4K4"/>
<evidence type="ECO:0000259" key="10">
    <source>
        <dbReference type="PROSITE" id="PS50113"/>
    </source>
</evidence>
<dbReference type="CDD" id="cd17580">
    <property type="entry name" value="REC_2_DhkD-like"/>
    <property type="match status" value="1"/>
</dbReference>
<dbReference type="GO" id="GO:0000155">
    <property type="term" value="F:phosphorelay sensor kinase activity"/>
    <property type="evidence" value="ECO:0007669"/>
    <property type="project" value="InterPro"/>
</dbReference>
<dbReference type="InterPro" id="IPR004358">
    <property type="entry name" value="Sig_transdc_His_kin-like_C"/>
</dbReference>
<keyword evidence="6" id="KW-0418">Kinase</keyword>
<dbReference type="Gene3D" id="3.30.565.10">
    <property type="entry name" value="Histidine kinase-like ATPase, C-terminal domain"/>
    <property type="match status" value="1"/>
</dbReference>
<protein>
    <recommendedName>
        <fullName evidence="3">histidine kinase</fullName>
        <ecNumber evidence="3">2.7.13.3</ecNumber>
    </recommendedName>
</protein>
<dbReference type="InterPro" id="IPR005467">
    <property type="entry name" value="His_kinase_dom"/>
</dbReference>
<dbReference type="SUPFAM" id="SSF55874">
    <property type="entry name" value="ATPase domain of HSP90 chaperone/DNA topoisomerase II/histidine kinase"/>
    <property type="match status" value="1"/>
</dbReference>
<evidence type="ECO:0000313" key="12">
    <source>
        <dbReference type="Proteomes" id="UP000298180"/>
    </source>
</evidence>
<organism evidence="11 12">
    <name type="scientific">Ramlibacter henchirensis</name>
    <dbReference type="NCBI Taxonomy" id="204072"/>
    <lineage>
        <taxon>Bacteria</taxon>
        <taxon>Pseudomonadati</taxon>
        <taxon>Pseudomonadota</taxon>
        <taxon>Betaproteobacteria</taxon>
        <taxon>Burkholderiales</taxon>
        <taxon>Comamonadaceae</taxon>
        <taxon>Ramlibacter</taxon>
    </lineage>
</organism>
<evidence type="ECO:0000256" key="3">
    <source>
        <dbReference type="ARBA" id="ARBA00012438"/>
    </source>
</evidence>
<dbReference type="InterPro" id="IPR000014">
    <property type="entry name" value="PAS"/>
</dbReference>
<dbReference type="RefSeq" id="WP_135262288.1">
    <property type="nucleotide sequence ID" value="NZ_SMLM01000001.1"/>
</dbReference>
<dbReference type="EMBL" id="SMLM01000001">
    <property type="protein sequence ID" value="TFZ06201.1"/>
    <property type="molecule type" value="Genomic_DNA"/>
</dbReference>
<dbReference type="EC" id="2.7.13.3" evidence="3"/>
<evidence type="ECO:0000256" key="2">
    <source>
        <dbReference type="ARBA" id="ARBA00004429"/>
    </source>
</evidence>
<accession>A0A4Z0C4K4</accession>
<dbReference type="Proteomes" id="UP000298180">
    <property type="component" value="Unassembled WGS sequence"/>
</dbReference>
<comment type="subcellular location">
    <subcellularLocation>
        <location evidence="2">Cell inner membrane</location>
        <topology evidence="2">Multi-pass membrane protein</topology>
    </subcellularLocation>
</comment>
<evidence type="ECO:0000256" key="6">
    <source>
        <dbReference type="ARBA" id="ARBA00022777"/>
    </source>
</evidence>
<dbReference type="InterPro" id="IPR036890">
    <property type="entry name" value="HATPase_C_sf"/>
</dbReference>
<gene>
    <name evidence="11" type="ORF">EZ313_06030</name>
</gene>
<evidence type="ECO:0000256" key="7">
    <source>
        <dbReference type="PROSITE-ProRule" id="PRU00169"/>
    </source>
</evidence>
<dbReference type="CDD" id="cd00082">
    <property type="entry name" value="HisKA"/>
    <property type="match status" value="1"/>
</dbReference>
<dbReference type="Pfam" id="PF02518">
    <property type="entry name" value="HATPase_c"/>
    <property type="match status" value="1"/>
</dbReference>
<evidence type="ECO:0000256" key="1">
    <source>
        <dbReference type="ARBA" id="ARBA00000085"/>
    </source>
</evidence>
<comment type="caution">
    <text evidence="11">The sequence shown here is derived from an EMBL/GenBank/DDBJ whole genome shotgun (WGS) entry which is preliminary data.</text>
</comment>
<dbReference type="PROSITE" id="PS50113">
    <property type="entry name" value="PAC"/>
    <property type="match status" value="1"/>
</dbReference>
<proteinExistence type="predicted"/>
<dbReference type="SUPFAM" id="SSF52172">
    <property type="entry name" value="CheY-like"/>
    <property type="match status" value="1"/>
</dbReference>
<evidence type="ECO:0000256" key="5">
    <source>
        <dbReference type="ARBA" id="ARBA00022679"/>
    </source>
</evidence>
<keyword evidence="4 7" id="KW-0597">Phosphoprotein</keyword>
<dbReference type="SUPFAM" id="SSF47384">
    <property type="entry name" value="Homodimeric domain of signal transducing histidine kinase"/>
    <property type="match status" value="1"/>
</dbReference>
<evidence type="ECO:0000259" key="8">
    <source>
        <dbReference type="PROSITE" id="PS50109"/>
    </source>
</evidence>
<feature type="domain" description="PAC" evidence="10">
    <location>
        <begin position="81"/>
        <end position="134"/>
    </location>
</feature>
<dbReference type="GO" id="GO:0005886">
    <property type="term" value="C:plasma membrane"/>
    <property type="evidence" value="ECO:0007669"/>
    <property type="project" value="UniProtKB-SubCell"/>
</dbReference>
<dbReference type="InterPro" id="IPR001789">
    <property type="entry name" value="Sig_transdc_resp-reg_receiver"/>
</dbReference>
<comment type="catalytic activity">
    <reaction evidence="1">
        <text>ATP + protein L-histidine = ADP + protein N-phospho-L-histidine.</text>
        <dbReference type="EC" id="2.7.13.3"/>
    </reaction>
</comment>
<dbReference type="SMART" id="SM00388">
    <property type="entry name" value="HisKA"/>
    <property type="match status" value="1"/>
</dbReference>
<dbReference type="InterPro" id="IPR003661">
    <property type="entry name" value="HisK_dim/P_dom"/>
</dbReference>
<keyword evidence="12" id="KW-1185">Reference proteome</keyword>
<dbReference type="InterPro" id="IPR013655">
    <property type="entry name" value="PAS_fold_3"/>
</dbReference>
<sequence length="505" mass="56124">MVPASDPTGSRFDAITRALAHIAWITDAEGHFTAPQPTWSAYTGQPWEEHQALGWQKAIHPDDLQAMWQGWLSARANRSLFIAEGRMWHAPTGRWRFFEVRAVPNTDEQGEIRQWIGTCIDVHDRRTAEQAMRVADRRKDEFMAVLAHELRNPLAPIRNAVHVLKVCRDDDARSAWARSIIERQVDQMSRLLEDLLDVTRIARGKLEVRRERVDLNESLERAIETSRPILDAHGHRFHAQLPQEPMLVEGDAPRLAQVFANLLNNAAKYTDRGGEVGLLAGVEDGQAVVRVRDNGMGIEASMLPHLFRMYSQAGPARERAQGGLGIGLSLVRGLVEMQGGTVEARSEGPGRGSEFIVRLPLLHAIAPAPRPPEREASPERLRVLVADDNHDAAQTLAVLLEVMGHEVRVAVDGQEAVETAFSFAPDVVLLDIGMPRMDGYAAARRIREKLPGTMQIAITGWGRREDMREAAAAGFDHHLVKPVDPDQLARLLATVQRPSPADAPH</sequence>
<dbReference type="Gene3D" id="3.30.450.20">
    <property type="entry name" value="PAS domain"/>
    <property type="match status" value="1"/>
</dbReference>
<dbReference type="PANTHER" id="PTHR43047:SF72">
    <property type="entry name" value="OSMOSENSING HISTIDINE PROTEIN KINASE SLN1"/>
    <property type="match status" value="1"/>
</dbReference>
<dbReference type="Pfam" id="PF08447">
    <property type="entry name" value="PAS_3"/>
    <property type="match status" value="1"/>
</dbReference>
<dbReference type="CDD" id="cd00130">
    <property type="entry name" value="PAS"/>
    <property type="match status" value="1"/>
</dbReference>
<dbReference type="FunFam" id="3.30.450.20:FF:000099">
    <property type="entry name" value="Sensory box sensor histidine kinase"/>
    <property type="match status" value="1"/>
</dbReference>
<dbReference type="InterPro" id="IPR011006">
    <property type="entry name" value="CheY-like_superfamily"/>
</dbReference>
<dbReference type="InterPro" id="IPR036097">
    <property type="entry name" value="HisK_dim/P_sf"/>
</dbReference>
<dbReference type="PRINTS" id="PR00344">
    <property type="entry name" value="BCTRLSENSOR"/>
</dbReference>
<dbReference type="SMART" id="SM00448">
    <property type="entry name" value="REC"/>
    <property type="match status" value="1"/>
</dbReference>
<evidence type="ECO:0000259" key="9">
    <source>
        <dbReference type="PROSITE" id="PS50110"/>
    </source>
</evidence>
<keyword evidence="5" id="KW-0808">Transferase</keyword>
<dbReference type="Pfam" id="PF00512">
    <property type="entry name" value="HisKA"/>
    <property type="match status" value="1"/>
</dbReference>
<feature type="domain" description="Histidine kinase" evidence="8">
    <location>
        <begin position="145"/>
        <end position="363"/>
    </location>
</feature>
<dbReference type="InterPro" id="IPR000700">
    <property type="entry name" value="PAS-assoc_C"/>
</dbReference>
<evidence type="ECO:0000313" key="11">
    <source>
        <dbReference type="EMBL" id="TFZ06201.1"/>
    </source>
</evidence>
<dbReference type="Gene3D" id="3.40.50.2300">
    <property type="match status" value="1"/>
</dbReference>
<dbReference type="Pfam" id="PF00072">
    <property type="entry name" value="Response_reg"/>
    <property type="match status" value="1"/>
</dbReference>
<dbReference type="NCBIfam" id="TIGR00229">
    <property type="entry name" value="sensory_box"/>
    <property type="match status" value="1"/>
</dbReference>
<dbReference type="InterPro" id="IPR035965">
    <property type="entry name" value="PAS-like_dom_sf"/>
</dbReference>
<dbReference type="InterPro" id="IPR003594">
    <property type="entry name" value="HATPase_dom"/>
</dbReference>
<dbReference type="PANTHER" id="PTHR43047">
    <property type="entry name" value="TWO-COMPONENT HISTIDINE PROTEIN KINASE"/>
    <property type="match status" value="1"/>
</dbReference>
<dbReference type="PROSITE" id="PS50110">
    <property type="entry name" value="RESPONSE_REGULATORY"/>
    <property type="match status" value="1"/>
</dbReference>
<evidence type="ECO:0000256" key="4">
    <source>
        <dbReference type="ARBA" id="ARBA00022553"/>
    </source>
</evidence>
<feature type="domain" description="Response regulatory" evidence="9">
    <location>
        <begin position="382"/>
        <end position="496"/>
    </location>
</feature>
<feature type="modified residue" description="4-aspartylphosphate" evidence="7">
    <location>
        <position position="431"/>
    </location>
</feature>
<dbReference type="SMART" id="SM00387">
    <property type="entry name" value="HATPase_c"/>
    <property type="match status" value="1"/>
</dbReference>
<reference evidence="11 12" key="1">
    <citation type="submission" date="2019-03" db="EMBL/GenBank/DDBJ databases">
        <title>Ramlibacter henchirensis DSM 14656, whole genome shotgun sequence.</title>
        <authorList>
            <person name="Zhang X."/>
            <person name="Feng G."/>
            <person name="Zhu H."/>
        </authorList>
    </citation>
    <scope>NUCLEOTIDE SEQUENCE [LARGE SCALE GENOMIC DNA]</scope>
    <source>
        <strain evidence="11 12">DSM 14656</strain>
    </source>
</reference>
<dbReference type="SUPFAM" id="SSF55785">
    <property type="entry name" value="PYP-like sensor domain (PAS domain)"/>
    <property type="match status" value="1"/>
</dbReference>
<dbReference type="OrthoDB" id="8552871at2"/>
<dbReference type="FunFam" id="3.30.565.10:FF:000006">
    <property type="entry name" value="Sensor histidine kinase WalK"/>
    <property type="match status" value="1"/>
</dbReference>
<name>A0A4Z0C4K4_9BURK</name>
<dbReference type="Gene3D" id="1.10.287.130">
    <property type="match status" value="1"/>
</dbReference>